<keyword evidence="2" id="KW-1185">Reference proteome</keyword>
<accession>A0A2I2G0P1</accession>
<dbReference type="Proteomes" id="UP000234275">
    <property type="component" value="Unassembled WGS sequence"/>
</dbReference>
<evidence type="ECO:0000313" key="2">
    <source>
        <dbReference type="Proteomes" id="UP000234275"/>
    </source>
</evidence>
<dbReference type="VEuPathDB" id="FungiDB:P170DRAFT_511217"/>
<comment type="caution">
    <text evidence="1">The sequence shown here is derived from an EMBL/GenBank/DDBJ whole genome shotgun (WGS) entry which is preliminary data.</text>
</comment>
<dbReference type="RefSeq" id="XP_024701749.1">
    <property type="nucleotide sequence ID" value="XM_024854860.1"/>
</dbReference>
<dbReference type="OrthoDB" id="5354164at2759"/>
<name>A0A2I2G0P1_9EURO</name>
<proteinExistence type="predicted"/>
<evidence type="ECO:0000313" key="1">
    <source>
        <dbReference type="EMBL" id="PLB46447.1"/>
    </source>
</evidence>
<protein>
    <submittedName>
        <fullName evidence="1">Uncharacterized protein</fullName>
    </submittedName>
</protein>
<gene>
    <name evidence="1" type="ORF">P170DRAFT_511217</name>
</gene>
<sequence>MSVIGKIQGALASLSNENVLALANLNFDFSLFKMEPPQEFTGLGNALSARRKEDAEEGLYHRIARRLGALFEGVIPPTPELIRAYGKRVSEISEAPGINPKGSKDDGLFENMIGADGTSIWAAATSGSGAIPVHMLACMLARMWKSDEATSIWVEIVEKRKQIIKEGCESLEPRHWASLLASQQEITRKDLAHWDASARAWLNRADEARAHQQTQLMLVVKNLDIDVSSVRGTYENVMDAWTLALTTVNSLVKGMPQTGHDGAVLLGLASWHLYPALNVLSLGQDLIDLKDNLVPHTGIITLGLNAANPGPGEGVRWSLPLAHLRFYGEPVELTTTISRSAERLHMPDLLQVILGCALAGWGYSTPRKADPIIQILAELWSFLNRGKGLLLQDMNSCFEKITHLQDEEKLETDNEVKNAQEKAKQDMKRRMQVLTGDETDTIEPLPEPIYTEKRKMLKEEIDGLKEQADHDRAALLRLEEILDEHNPTWPILLARTAYEFNCAEGVKRAQYEMLQALGTRQSEFLGPPPQETQPAFGLTDERVISLISNNLEEQIELFRDLSKILAVPNQLIIKYALADEFPGYLRTHRNTCGLASAVVSNKRDYAGNVLCEPRRWIALDKDIDIDSRRNIEEAWISWRTQLGVHDTFDPTSQRISTSRTEYGTGFTWLKAEPDPAHEAPWMADSSTLSGETGTLYNPLCGDPEYAALYFAGEYPKAPGKDLEAARAMSLTLALKTDRVSIVRLLSLFNQVSLPYDHPHSQAIRGACAAAKIYQAIPTAKLSLRSLMLPLHEANWIPRPEPQVDSQNSPEDHLPYDTGLIWQDEYITSDPGPYILPLFETAGVHDGGFILSNIRLLDFSRGQLKQRLALPKEGEEFWTQWKAPELNRSHAFACIVYFESGSHNHDPEGYKSVMAVSCGDSIYAAESLFSDPYTVPKDFLIKRLIGNIGHPGVVLLVPPACPMVRASNICDPFSVRHAAFDGRLMDKFPKTQLELSFTGYSESIRSKDRGACDTTVYVLEAQVRVYDGGSWVGDLDVLAALDSPILQRPLSSDGDAQDSSEDSSVELASIDRWEELLQPPPTRVGIIRAHGNWLARLAAASLSVQKGYSTMLQNDLHISQSSDLQYVKSNFRYHLLAQSLVKPSEHGPQKLLRSTDLTMVACNASEAMQSRSVSGRNISEGVPFYLGNQAGALRITDFADPAILRPSYHTLASRRNHSPQAPKEHRSHIIAQGPWHIMSPLSRLLTFFLEDDGELMATFLQPGQYEWIREQSLRVATLLRIPLVDTGDENGGMLSFNSTRGSIDTRVEDLAKRVRKSAVFMSGP</sequence>
<reference evidence="1 2" key="1">
    <citation type="submission" date="2016-12" db="EMBL/GenBank/DDBJ databases">
        <title>The genomes of Aspergillus section Nigri reveals drivers in fungal speciation.</title>
        <authorList>
            <consortium name="DOE Joint Genome Institute"/>
            <person name="Vesth T.C."/>
            <person name="Nybo J."/>
            <person name="Theobald S."/>
            <person name="Brandl J."/>
            <person name="Frisvad J.C."/>
            <person name="Nielsen K.F."/>
            <person name="Lyhne E.K."/>
            <person name="Kogle M.E."/>
            <person name="Kuo A."/>
            <person name="Riley R."/>
            <person name="Clum A."/>
            <person name="Nolan M."/>
            <person name="Lipzen A."/>
            <person name="Salamov A."/>
            <person name="Henrissat B."/>
            <person name="Wiebenga A."/>
            <person name="De Vries R.P."/>
            <person name="Grigoriev I.V."/>
            <person name="Mortensen U.H."/>
            <person name="Andersen M.R."/>
            <person name="Baker S.E."/>
        </authorList>
    </citation>
    <scope>NUCLEOTIDE SEQUENCE [LARGE SCALE GENOMIC DNA]</scope>
    <source>
        <strain evidence="1 2">IBT 23096</strain>
    </source>
</reference>
<dbReference type="GeneID" id="36562566"/>
<dbReference type="EMBL" id="MSFO01000006">
    <property type="protein sequence ID" value="PLB46447.1"/>
    <property type="molecule type" value="Genomic_DNA"/>
</dbReference>
<organism evidence="1 2">
    <name type="scientific">Aspergillus steynii IBT 23096</name>
    <dbReference type="NCBI Taxonomy" id="1392250"/>
    <lineage>
        <taxon>Eukaryota</taxon>
        <taxon>Fungi</taxon>
        <taxon>Dikarya</taxon>
        <taxon>Ascomycota</taxon>
        <taxon>Pezizomycotina</taxon>
        <taxon>Eurotiomycetes</taxon>
        <taxon>Eurotiomycetidae</taxon>
        <taxon>Eurotiales</taxon>
        <taxon>Aspergillaceae</taxon>
        <taxon>Aspergillus</taxon>
        <taxon>Aspergillus subgen. Circumdati</taxon>
    </lineage>
</organism>